<organism evidence="2 3">
    <name type="scientific">Chrysemys picta bellii</name>
    <name type="common">Western painted turtle</name>
    <name type="synonym">Emys bellii</name>
    <dbReference type="NCBI Taxonomy" id="8478"/>
    <lineage>
        <taxon>Eukaryota</taxon>
        <taxon>Metazoa</taxon>
        <taxon>Chordata</taxon>
        <taxon>Craniata</taxon>
        <taxon>Vertebrata</taxon>
        <taxon>Euteleostomi</taxon>
        <taxon>Archelosauria</taxon>
        <taxon>Testudinata</taxon>
        <taxon>Testudines</taxon>
        <taxon>Cryptodira</taxon>
        <taxon>Durocryptodira</taxon>
        <taxon>Testudinoidea</taxon>
        <taxon>Emydidae</taxon>
        <taxon>Chrysemys</taxon>
    </lineage>
</organism>
<reference evidence="2" key="2">
    <citation type="submission" date="2025-09" db="UniProtKB">
        <authorList>
            <consortium name="Ensembl"/>
        </authorList>
    </citation>
    <scope>IDENTIFICATION</scope>
</reference>
<proteinExistence type="predicted"/>
<accession>A0A8C3HJE7</accession>
<keyword evidence="1" id="KW-0472">Membrane</keyword>
<keyword evidence="1" id="KW-1133">Transmembrane helix</keyword>
<protein>
    <submittedName>
        <fullName evidence="2">Uncharacterized protein</fullName>
    </submittedName>
</protein>
<dbReference type="Ensembl" id="ENSCPBT00000022527.1">
    <property type="protein sequence ID" value="ENSCPBP00000019118.1"/>
    <property type="gene ID" value="ENSCPBG00000013847.1"/>
</dbReference>
<evidence type="ECO:0000313" key="2">
    <source>
        <dbReference type="Ensembl" id="ENSCPBP00000019118.1"/>
    </source>
</evidence>
<dbReference type="AlphaFoldDB" id="A0A8C3HJE7"/>
<evidence type="ECO:0000313" key="3">
    <source>
        <dbReference type="Proteomes" id="UP000694380"/>
    </source>
</evidence>
<sequence>VKITCLGLNRIYTLLSLYLLLLLEIEHLQKSSNLNTCTPLYFLSVFCGILWKLVILQNQPVRNGLVITYSCLECRGLIRYFKLTRLITYLSSFHSDWNG</sequence>
<dbReference type="Proteomes" id="UP000694380">
    <property type="component" value="Unplaced"/>
</dbReference>
<keyword evidence="3" id="KW-1185">Reference proteome</keyword>
<name>A0A8C3HJE7_CHRPI</name>
<feature type="transmembrane region" description="Helical" evidence="1">
    <location>
        <begin position="40"/>
        <end position="56"/>
    </location>
</feature>
<keyword evidence="1" id="KW-0812">Transmembrane</keyword>
<feature type="transmembrane region" description="Helical" evidence="1">
    <location>
        <begin position="12"/>
        <end position="28"/>
    </location>
</feature>
<evidence type="ECO:0000256" key="1">
    <source>
        <dbReference type="SAM" id="Phobius"/>
    </source>
</evidence>
<reference evidence="2" key="1">
    <citation type="submission" date="2025-08" db="UniProtKB">
        <authorList>
            <consortium name="Ensembl"/>
        </authorList>
    </citation>
    <scope>IDENTIFICATION</scope>
</reference>